<evidence type="ECO:0000256" key="2">
    <source>
        <dbReference type="ARBA" id="ARBA00023002"/>
    </source>
</evidence>
<dbReference type="eggNOG" id="KOG0725">
    <property type="taxonomic scope" value="Eukaryota"/>
</dbReference>
<dbReference type="Proteomes" id="UP000008141">
    <property type="component" value="Unassembled WGS sequence"/>
</dbReference>
<dbReference type="GeneID" id="17352233"/>
<dbReference type="KEGG" id="cvr:CHLNCDRAFT_138487"/>
<dbReference type="SUPFAM" id="SSF51735">
    <property type="entry name" value="NAD(P)-binding Rossmann-fold domains"/>
    <property type="match status" value="1"/>
</dbReference>
<dbReference type="PANTHER" id="PTHR44196">
    <property type="entry name" value="DEHYDROGENASE/REDUCTASE SDR FAMILY MEMBER 7B"/>
    <property type="match status" value="1"/>
</dbReference>
<dbReference type="AlphaFoldDB" id="E1ZN60"/>
<dbReference type="PRINTS" id="PR00081">
    <property type="entry name" value="GDHRDH"/>
</dbReference>
<dbReference type="InParanoid" id="E1ZN60"/>
<dbReference type="EMBL" id="GL433854">
    <property type="protein sequence ID" value="EFN52913.1"/>
    <property type="molecule type" value="Genomic_DNA"/>
</dbReference>
<dbReference type="PANTHER" id="PTHR44196:SF1">
    <property type="entry name" value="DEHYDROGENASE_REDUCTASE SDR FAMILY MEMBER 7B"/>
    <property type="match status" value="1"/>
</dbReference>
<dbReference type="PRINTS" id="PR00080">
    <property type="entry name" value="SDRFAMILY"/>
</dbReference>
<evidence type="ECO:0000256" key="1">
    <source>
        <dbReference type="ARBA" id="ARBA00006484"/>
    </source>
</evidence>
<dbReference type="OrthoDB" id="505500at2759"/>
<evidence type="ECO:0000313" key="4">
    <source>
        <dbReference type="EMBL" id="EFN52913.1"/>
    </source>
</evidence>
<organism evidence="5">
    <name type="scientific">Chlorella variabilis</name>
    <name type="common">Green alga</name>
    <dbReference type="NCBI Taxonomy" id="554065"/>
    <lineage>
        <taxon>Eukaryota</taxon>
        <taxon>Viridiplantae</taxon>
        <taxon>Chlorophyta</taxon>
        <taxon>core chlorophytes</taxon>
        <taxon>Trebouxiophyceae</taxon>
        <taxon>Chlorellales</taxon>
        <taxon>Chlorellaceae</taxon>
        <taxon>Chlorella clade</taxon>
        <taxon>Chlorella</taxon>
    </lineage>
</organism>
<dbReference type="Gene3D" id="3.40.50.720">
    <property type="entry name" value="NAD(P)-binding Rossmann-like Domain"/>
    <property type="match status" value="1"/>
</dbReference>
<protein>
    <submittedName>
        <fullName evidence="4">Uncharacterized protein</fullName>
    </submittedName>
</protein>
<dbReference type="GO" id="GO:0016020">
    <property type="term" value="C:membrane"/>
    <property type="evidence" value="ECO:0007669"/>
    <property type="project" value="TreeGrafter"/>
</dbReference>
<evidence type="ECO:0000313" key="5">
    <source>
        <dbReference type="Proteomes" id="UP000008141"/>
    </source>
</evidence>
<dbReference type="CDD" id="cd05233">
    <property type="entry name" value="SDR_c"/>
    <property type="match status" value="1"/>
</dbReference>
<name>E1ZN60_CHLVA</name>
<dbReference type="STRING" id="554065.E1ZN60"/>
<keyword evidence="2" id="KW-0560">Oxidoreductase</keyword>
<sequence length="246" mass="25769">MLAGKKALVTGASKGVGAAIAERLAREGALVCLVARSEDSLRETARRCKDSGATGAAVFPCDLGNPQEVDRLGAALLEAHGCIHVLVNCAGAYPNPGQAPEEGDPDAWEAALRLNVLAPLRLTRLLAPAMVKEGGGHIVNVGSVAGCKGVADEASYSATKWAIRGWSNSCYEALREHGVKVTLIQPAHVATDMAAVQGGTRYSEMRPELMIQPEDVAQAVVLPFHLSSSADPVEIILNRLQTPYAA</sequence>
<dbReference type="InterPro" id="IPR002347">
    <property type="entry name" value="SDR_fam"/>
</dbReference>
<comment type="similarity">
    <text evidence="1 3">Belongs to the short-chain dehydrogenases/reductases (SDR) family.</text>
</comment>
<evidence type="ECO:0000256" key="3">
    <source>
        <dbReference type="RuleBase" id="RU000363"/>
    </source>
</evidence>
<dbReference type="RefSeq" id="XP_005845015.1">
    <property type="nucleotide sequence ID" value="XM_005844953.1"/>
</dbReference>
<dbReference type="OMA" id="PHANVHE"/>
<keyword evidence="5" id="KW-1185">Reference proteome</keyword>
<gene>
    <name evidence="4" type="ORF">CHLNCDRAFT_138487</name>
</gene>
<dbReference type="GO" id="GO:0016491">
    <property type="term" value="F:oxidoreductase activity"/>
    <property type="evidence" value="ECO:0007669"/>
    <property type="project" value="UniProtKB-KW"/>
</dbReference>
<dbReference type="Pfam" id="PF00106">
    <property type="entry name" value="adh_short"/>
    <property type="match status" value="1"/>
</dbReference>
<proteinExistence type="inferred from homology"/>
<accession>E1ZN60</accession>
<dbReference type="InterPro" id="IPR036291">
    <property type="entry name" value="NAD(P)-bd_dom_sf"/>
</dbReference>
<reference evidence="4 5" key="1">
    <citation type="journal article" date="2010" name="Plant Cell">
        <title>The Chlorella variabilis NC64A genome reveals adaptation to photosymbiosis, coevolution with viruses, and cryptic sex.</title>
        <authorList>
            <person name="Blanc G."/>
            <person name="Duncan G."/>
            <person name="Agarkova I."/>
            <person name="Borodovsky M."/>
            <person name="Gurnon J."/>
            <person name="Kuo A."/>
            <person name="Lindquist E."/>
            <person name="Lucas S."/>
            <person name="Pangilinan J."/>
            <person name="Polle J."/>
            <person name="Salamov A."/>
            <person name="Terry A."/>
            <person name="Yamada T."/>
            <person name="Dunigan D.D."/>
            <person name="Grigoriev I.V."/>
            <person name="Claverie J.M."/>
            <person name="Van Etten J.L."/>
        </authorList>
    </citation>
    <scope>NUCLEOTIDE SEQUENCE [LARGE SCALE GENOMIC DNA]</scope>
    <source>
        <strain evidence="4 5">NC64A</strain>
    </source>
</reference>